<accession>A0A5N5QXN0</accession>
<reference evidence="2 3" key="1">
    <citation type="journal article" date="2019" name="Fungal Biol. Biotechnol.">
        <title>Draft genome sequence of fastidious pathogen Ceratobasidium theobromae, which causes vascular-streak dieback in Theobroma cacao.</title>
        <authorList>
            <person name="Ali S.S."/>
            <person name="Asman A."/>
            <person name="Shao J."/>
            <person name="Firmansyah A.P."/>
            <person name="Susilo A.W."/>
            <person name="Rosmana A."/>
            <person name="McMahon P."/>
            <person name="Junaid M."/>
            <person name="Guest D."/>
            <person name="Kheng T.Y."/>
            <person name="Meinhardt L.W."/>
            <person name="Bailey B.A."/>
        </authorList>
    </citation>
    <scope>NUCLEOTIDE SEQUENCE [LARGE SCALE GENOMIC DNA]</scope>
    <source>
        <strain evidence="2 3">CT2</strain>
    </source>
</reference>
<name>A0A5N5QXN0_9AGAM</name>
<protein>
    <submittedName>
        <fullName evidence="2">Uncharacterized protein</fullName>
    </submittedName>
</protein>
<dbReference type="EMBL" id="SSOP01000005">
    <property type="protein sequence ID" value="KAB5595946.1"/>
    <property type="molecule type" value="Genomic_DNA"/>
</dbReference>
<feature type="compositionally biased region" description="Basic and acidic residues" evidence="1">
    <location>
        <begin position="10"/>
        <end position="25"/>
    </location>
</feature>
<comment type="caution">
    <text evidence="2">The sequence shown here is derived from an EMBL/GenBank/DDBJ whole genome shotgun (WGS) entry which is preliminary data.</text>
</comment>
<dbReference type="AlphaFoldDB" id="A0A5N5QXN0"/>
<keyword evidence="3" id="KW-1185">Reference proteome</keyword>
<evidence type="ECO:0000313" key="2">
    <source>
        <dbReference type="EMBL" id="KAB5595946.1"/>
    </source>
</evidence>
<gene>
    <name evidence="2" type="ORF">CTheo_710</name>
</gene>
<proteinExistence type="predicted"/>
<evidence type="ECO:0000313" key="3">
    <source>
        <dbReference type="Proteomes" id="UP000383932"/>
    </source>
</evidence>
<dbReference type="Proteomes" id="UP000383932">
    <property type="component" value="Unassembled WGS sequence"/>
</dbReference>
<feature type="compositionally biased region" description="Basic residues" evidence="1">
    <location>
        <begin position="80"/>
        <end position="89"/>
    </location>
</feature>
<evidence type="ECO:0000256" key="1">
    <source>
        <dbReference type="SAM" id="MobiDB-lite"/>
    </source>
</evidence>
<feature type="region of interest" description="Disordered" evidence="1">
    <location>
        <begin position="56"/>
        <end position="89"/>
    </location>
</feature>
<organism evidence="2 3">
    <name type="scientific">Ceratobasidium theobromae</name>
    <dbReference type="NCBI Taxonomy" id="1582974"/>
    <lineage>
        <taxon>Eukaryota</taxon>
        <taxon>Fungi</taxon>
        <taxon>Dikarya</taxon>
        <taxon>Basidiomycota</taxon>
        <taxon>Agaricomycotina</taxon>
        <taxon>Agaricomycetes</taxon>
        <taxon>Cantharellales</taxon>
        <taxon>Ceratobasidiaceae</taxon>
        <taxon>Ceratobasidium</taxon>
    </lineage>
</organism>
<sequence length="89" mass="9651">MINNNCGPRPGEDQGKGQARHDNKTKARRPGRAGGRAAPRVAADREVLRERWVGGWPRKAVSRGAGDDVQLCGDGGHTRPGGRRRKSDK</sequence>
<feature type="region of interest" description="Disordered" evidence="1">
    <location>
        <begin position="1"/>
        <end position="42"/>
    </location>
</feature>